<dbReference type="EMBL" id="FNLC01000001">
    <property type="protein sequence ID" value="SDQ47801.1"/>
    <property type="molecule type" value="Genomic_DNA"/>
</dbReference>
<dbReference type="AlphaFoldDB" id="A0A1H1B7Q5"/>
<keyword evidence="3" id="KW-1185">Reference proteome</keyword>
<evidence type="ECO:0000313" key="2">
    <source>
        <dbReference type="EMBL" id="SDQ47801.1"/>
    </source>
</evidence>
<evidence type="ECO:0000313" key="3">
    <source>
        <dbReference type="Proteomes" id="UP000198848"/>
    </source>
</evidence>
<keyword evidence="1" id="KW-0812">Transmembrane</keyword>
<gene>
    <name evidence="2" type="ORF">SAMN04489842_0950</name>
</gene>
<feature type="transmembrane region" description="Helical" evidence="1">
    <location>
        <begin position="7"/>
        <end position="25"/>
    </location>
</feature>
<feature type="transmembrane region" description="Helical" evidence="1">
    <location>
        <begin position="31"/>
        <end position="51"/>
    </location>
</feature>
<protein>
    <submittedName>
        <fullName evidence="2">Uncharacterized protein</fullName>
    </submittedName>
</protein>
<keyword evidence="1" id="KW-0472">Membrane</keyword>
<name>A0A1H1B7Q5_NATTX</name>
<sequence>MSLERFVHANLVLAPLLVAAGYIFWDSLPVLVLPLGVGYLTVVALLSFAWFMPRLTTAVRSVLSRLFG</sequence>
<organism evidence="2 3">
    <name type="scientific">Natronobacterium texcoconense</name>
    <dbReference type="NCBI Taxonomy" id="1095778"/>
    <lineage>
        <taxon>Archaea</taxon>
        <taxon>Methanobacteriati</taxon>
        <taxon>Methanobacteriota</taxon>
        <taxon>Stenosarchaea group</taxon>
        <taxon>Halobacteria</taxon>
        <taxon>Halobacteriales</taxon>
        <taxon>Natrialbaceae</taxon>
        <taxon>Natronobacterium</taxon>
    </lineage>
</organism>
<reference evidence="3" key="1">
    <citation type="submission" date="2016-10" db="EMBL/GenBank/DDBJ databases">
        <authorList>
            <person name="Varghese N."/>
            <person name="Submissions S."/>
        </authorList>
    </citation>
    <scope>NUCLEOTIDE SEQUENCE [LARGE SCALE GENOMIC DNA]</scope>
    <source>
        <strain evidence="3">DSM 24767</strain>
    </source>
</reference>
<evidence type="ECO:0000256" key="1">
    <source>
        <dbReference type="SAM" id="Phobius"/>
    </source>
</evidence>
<proteinExistence type="predicted"/>
<keyword evidence="1" id="KW-1133">Transmembrane helix</keyword>
<dbReference type="RefSeq" id="WP_090378055.1">
    <property type="nucleotide sequence ID" value="NZ_FNLC01000001.1"/>
</dbReference>
<dbReference type="Proteomes" id="UP000198848">
    <property type="component" value="Unassembled WGS sequence"/>
</dbReference>
<accession>A0A1H1B7Q5</accession>
<dbReference type="STRING" id="1095778.SAMN04489842_0950"/>